<gene>
    <name evidence="1" type="ORF">METZ01_LOCUS330563</name>
</gene>
<reference evidence="1" key="1">
    <citation type="submission" date="2018-05" db="EMBL/GenBank/DDBJ databases">
        <authorList>
            <person name="Lanie J.A."/>
            <person name="Ng W.-L."/>
            <person name="Kazmierczak K.M."/>
            <person name="Andrzejewski T.M."/>
            <person name="Davidsen T.M."/>
            <person name="Wayne K.J."/>
            <person name="Tettelin H."/>
            <person name="Glass J.I."/>
            <person name="Rusch D."/>
            <person name="Podicherti R."/>
            <person name="Tsui H.-C.T."/>
            <person name="Winkler M.E."/>
        </authorList>
    </citation>
    <scope>NUCLEOTIDE SEQUENCE</scope>
</reference>
<accession>A0A382PWI5</accession>
<feature type="non-terminal residue" evidence="1">
    <location>
        <position position="36"/>
    </location>
</feature>
<organism evidence="1">
    <name type="scientific">marine metagenome</name>
    <dbReference type="NCBI Taxonomy" id="408172"/>
    <lineage>
        <taxon>unclassified sequences</taxon>
        <taxon>metagenomes</taxon>
        <taxon>ecological metagenomes</taxon>
    </lineage>
</organism>
<proteinExistence type="predicted"/>
<protein>
    <submittedName>
        <fullName evidence="1">Uncharacterized protein</fullName>
    </submittedName>
</protein>
<sequence length="36" mass="4027">MYKNLLKIIISNLFLIAFVFNQNVYSKPIPPGSGEG</sequence>
<name>A0A382PWI5_9ZZZZ</name>
<dbReference type="EMBL" id="UINC01110298">
    <property type="protein sequence ID" value="SVC77709.1"/>
    <property type="molecule type" value="Genomic_DNA"/>
</dbReference>
<evidence type="ECO:0000313" key="1">
    <source>
        <dbReference type="EMBL" id="SVC77709.1"/>
    </source>
</evidence>
<dbReference type="AlphaFoldDB" id="A0A382PWI5"/>